<name>A0A3M7M5A1_9PLEO</name>
<accession>A0A3M7M5A1</accession>
<evidence type="ECO:0000313" key="1">
    <source>
        <dbReference type="EMBL" id="RMZ69652.1"/>
    </source>
</evidence>
<dbReference type="EMBL" id="KE747818">
    <property type="protein sequence ID" value="RMZ69652.1"/>
    <property type="molecule type" value="Genomic_DNA"/>
</dbReference>
<protein>
    <submittedName>
        <fullName evidence="1">Uncharacterized protein</fullName>
    </submittedName>
</protein>
<reference evidence="1 2" key="1">
    <citation type="journal article" date="2014" name="PLoS ONE">
        <title>De novo Genome Assembly of the Fungal Plant Pathogen Pyrenophora semeniperda.</title>
        <authorList>
            <person name="Soliai M.M."/>
            <person name="Meyer S.E."/>
            <person name="Udall J.A."/>
            <person name="Elzinga D.E."/>
            <person name="Hermansen R.A."/>
            <person name="Bodily P.M."/>
            <person name="Hart A.A."/>
            <person name="Coleman C.E."/>
        </authorList>
    </citation>
    <scope>NUCLEOTIDE SEQUENCE [LARGE SCALE GENOMIC DNA]</scope>
    <source>
        <strain evidence="1 2">CCB06</strain>
        <tissue evidence="1">Mycelium</tissue>
    </source>
</reference>
<evidence type="ECO:0000313" key="2">
    <source>
        <dbReference type="Proteomes" id="UP000265663"/>
    </source>
</evidence>
<dbReference type="AlphaFoldDB" id="A0A3M7M5A1"/>
<proteinExistence type="predicted"/>
<sequence>MKRMEIDAILNLERHFQWLLNTEYWMRMSEQRNPYQTVFVAEKTMNFEIERNKIWRETKLEMWSLSAVSTTAKPATRKNIAQHQSFCVLWWDHVGEVPAKLSEEG</sequence>
<keyword evidence="2" id="KW-1185">Reference proteome</keyword>
<organism evidence="1 2">
    <name type="scientific">Pyrenophora seminiperda CCB06</name>
    <dbReference type="NCBI Taxonomy" id="1302712"/>
    <lineage>
        <taxon>Eukaryota</taxon>
        <taxon>Fungi</taxon>
        <taxon>Dikarya</taxon>
        <taxon>Ascomycota</taxon>
        <taxon>Pezizomycotina</taxon>
        <taxon>Dothideomycetes</taxon>
        <taxon>Pleosporomycetidae</taxon>
        <taxon>Pleosporales</taxon>
        <taxon>Pleosporineae</taxon>
        <taxon>Pleosporaceae</taxon>
        <taxon>Pyrenophora</taxon>
    </lineage>
</organism>
<gene>
    <name evidence="1" type="ORF">GMOD_00006489</name>
</gene>
<dbReference type="Proteomes" id="UP000265663">
    <property type="component" value="Unassembled WGS sequence"/>
</dbReference>